<keyword evidence="3" id="KW-1185">Reference proteome</keyword>
<gene>
    <name evidence="2" type="ORF">GGX14DRAFT_563794</name>
</gene>
<accession>A0AAD6VLJ8</accession>
<dbReference type="EMBL" id="JARJCW010000021">
    <property type="protein sequence ID" value="KAJ7213475.1"/>
    <property type="molecule type" value="Genomic_DNA"/>
</dbReference>
<organism evidence="2 3">
    <name type="scientific">Mycena pura</name>
    <dbReference type="NCBI Taxonomy" id="153505"/>
    <lineage>
        <taxon>Eukaryota</taxon>
        <taxon>Fungi</taxon>
        <taxon>Dikarya</taxon>
        <taxon>Basidiomycota</taxon>
        <taxon>Agaricomycotina</taxon>
        <taxon>Agaricomycetes</taxon>
        <taxon>Agaricomycetidae</taxon>
        <taxon>Agaricales</taxon>
        <taxon>Marasmiineae</taxon>
        <taxon>Mycenaceae</taxon>
        <taxon>Mycena</taxon>
    </lineage>
</organism>
<dbReference type="AlphaFoldDB" id="A0AAD6VLJ8"/>
<comment type="caution">
    <text evidence="2">The sequence shown here is derived from an EMBL/GenBank/DDBJ whole genome shotgun (WGS) entry which is preliminary data.</text>
</comment>
<feature type="compositionally biased region" description="Gly residues" evidence="1">
    <location>
        <begin position="1"/>
        <end position="21"/>
    </location>
</feature>
<feature type="region of interest" description="Disordered" evidence="1">
    <location>
        <begin position="127"/>
        <end position="147"/>
    </location>
</feature>
<feature type="region of interest" description="Disordered" evidence="1">
    <location>
        <begin position="360"/>
        <end position="382"/>
    </location>
</feature>
<reference evidence="2" key="1">
    <citation type="submission" date="2023-03" db="EMBL/GenBank/DDBJ databases">
        <title>Massive genome expansion in bonnet fungi (Mycena s.s.) driven by repeated elements and novel gene families across ecological guilds.</title>
        <authorList>
            <consortium name="Lawrence Berkeley National Laboratory"/>
            <person name="Harder C.B."/>
            <person name="Miyauchi S."/>
            <person name="Viragh M."/>
            <person name="Kuo A."/>
            <person name="Thoen E."/>
            <person name="Andreopoulos B."/>
            <person name="Lu D."/>
            <person name="Skrede I."/>
            <person name="Drula E."/>
            <person name="Henrissat B."/>
            <person name="Morin E."/>
            <person name="Kohler A."/>
            <person name="Barry K."/>
            <person name="LaButti K."/>
            <person name="Morin E."/>
            <person name="Salamov A."/>
            <person name="Lipzen A."/>
            <person name="Mereny Z."/>
            <person name="Hegedus B."/>
            <person name="Baldrian P."/>
            <person name="Stursova M."/>
            <person name="Weitz H."/>
            <person name="Taylor A."/>
            <person name="Grigoriev I.V."/>
            <person name="Nagy L.G."/>
            <person name="Martin F."/>
            <person name="Kauserud H."/>
        </authorList>
    </citation>
    <scope>NUCLEOTIDE SEQUENCE</scope>
    <source>
        <strain evidence="2">9144</strain>
    </source>
</reference>
<evidence type="ECO:0000313" key="3">
    <source>
        <dbReference type="Proteomes" id="UP001219525"/>
    </source>
</evidence>
<feature type="compositionally biased region" description="Basic residues" evidence="1">
    <location>
        <begin position="88"/>
        <end position="106"/>
    </location>
</feature>
<sequence>MEAGGAAGAGGAAQQAGGGHAAGDDDDDGGRREGARLLLDANQTDSPFESRAPKMARPKTRAATIQFVVRRLGASSPEAAPEAARSQAARRRARQRRETRHRRRNSRQCLRSRPSWVAAVPRFIDSADADTSAPGGAELHRPPPPAADACLPTAMASASPRCRRCRHRHQPTSAHHPHRNQRYPPPCLSFISRFFVPARPPLQASRGTRARPAVFHTAPYSHFLSHIHREPGFPVPTPTSTPSVIVYLACSWPSTKCRALLERRRCCRDCCPWIPTDGMARTPGSVIAHGAHPPLRTDAPARPCDHPQKKSTALPRFPSYSHAHSPTRTSHLLPSTFHLPPSSPTFLTFHLPFHPTPMPDITCTPTRGRRPYGIAGTGTHRG</sequence>
<evidence type="ECO:0000313" key="2">
    <source>
        <dbReference type="EMBL" id="KAJ7213475.1"/>
    </source>
</evidence>
<feature type="region of interest" description="Disordered" evidence="1">
    <location>
        <begin position="1"/>
        <end position="113"/>
    </location>
</feature>
<feature type="compositionally biased region" description="Low complexity" evidence="1">
    <location>
        <begin position="74"/>
        <end position="87"/>
    </location>
</feature>
<evidence type="ECO:0000256" key="1">
    <source>
        <dbReference type="SAM" id="MobiDB-lite"/>
    </source>
</evidence>
<dbReference type="Proteomes" id="UP001219525">
    <property type="component" value="Unassembled WGS sequence"/>
</dbReference>
<proteinExistence type="predicted"/>
<protein>
    <submittedName>
        <fullName evidence="2">Uncharacterized protein</fullName>
    </submittedName>
</protein>
<name>A0AAD6VLJ8_9AGAR</name>
<feature type="region of interest" description="Disordered" evidence="1">
    <location>
        <begin position="295"/>
        <end position="321"/>
    </location>
</feature>